<proteinExistence type="predicted"/>
<organism evidence="2 3">
    <name type="scientific">Yinghuangia aomiensis</name>
    <dbReference type="NCBI Taxonomy" id="676205"/>
    <lineage>
        <taxon>Bacteria</taxon>
        <taxon>Bacillati</taxon>
        <taxon>Actinomycetota</taxon>
        <taxon>Actinomycetes</taxon>
        <taxon>Kitasatosporales</taxon>
        <taxon>Streptomycetaceae</taxon>
        <taxon>Yinghuangia</taxon>
    </lineage>
</organism>
<dbReference type="PROSITE" id="PS51318">
    <property type="entry name" value="TAT"/>
    <property type="match status" value="1"/>
</dbReference>
<gene>
    <name evidence="2" type="ORF">GCM10023205_84690</name>
</gene>
<reference evidence="3" key="1">
    <citation type="journal article" date="2019" name="Int. J. Syst. Evol. Microbiol.">
        <title>The Global Catalogue of Microorganisms (GCM) 10K type strain sequencing project: providing services to taxonomists for standard genome sequencing and annotation.</title>
        <authorList>
            <consortium name="The Broad Institute Genomics Platform"/>
            <consortium name="The Broad Institute Genome Sequencing Center for Infectious Disease"/>
            <person name="Wu L."/>
            <person name="Ma J."/>
        </authorList>
    </citation>
    <scope>NUCLEOTIDE SEQUENCE [LARGE SCALE GENOMIC DNA]</scope>
    <source>
        <strain evidence="3">JCM 17986</strain>
    </source>
</reference>
<feature type="domain" description="ER-bound oxygenase mpaB/mpaB'/Rubber oxygenase catalytic" evidence="1">
    <location>
        <begin position="124"/>
        <end position="336"/>
    </location>
</feature>
<evidence type="ECO:0000313" key="3">
    <source>
        <dbReference type="Proteomes" id="UP001500466"/>
    </source>
</evidence>
<evidence type="ECO:0000259" key="1">
    <source>
        <dbReference type="Pfam" id="PF09995"/>
    </source>
</evidence>
<evidence type="ECO:0000313" key="2">
    <source>
        <dbReference type="EMBL" id="GAA4998003.1"/>
    </source>
</evidence>
<dbReference type="RefSeq" id="WP_345681241.1">
    <property type="nucleotide sequence ID" value="NZ_BAABHS010000076.1"/>
</dbReference>
<dbReference type="InterPro" id="IPR006311">
    <property type="entry name" value="TAT_signal"/>
</dbReference>
<dbReference type="EMBL" id="BAABHS010000076">
    <property type="protein sequence ID" value="GAA4998003.1"/>
    <property type="molecule type" value="Genomic_DNA"/>
</dbReference>
<dbReference type="Proteomes" id="UP001500466">
    <property type="component" value="Unassembled WGS sequence"/>
</dbReference>
<dbReference type="InterPro" id="IPR037473">
    <property type="entry name" value="Lcp-like"/>
</dbReference>
<dbReference type="PANTHER" id="PTHR37539:SF1">
    <property type="entry name" value="ER-BOUND OXYGENASE MPAB_MPAB'_RUBBER OXYGENASE CATALYTIC DOMAIN-CONTAINING PROTEIN"/>
    <property type="match status" value="1"/>
</dbReference>
<comment type="caution">
    <text evidence="2">The sequence shown here is derived from an EMBL/GenBank/DDBJ whole genome shotgun (WGS) entry which is preliminary data.</text>
</comment>
<keyword evidence="3" id="KW-1185">Reference proteome</keyword>
<dbReference type="Pfam" id="PF09995">
    <property type="entry name" value="MPAB_Lcp_cat"/>
    <property type="match status" value="1"/>
</dbReference>
<sequence length="403" mass="43942">MENLSRRRALKLGAALGLAGVALEAPKAWSWSSAGSLAATDTVTDPFTVWDPVPDQVAARILADGATASVNTAWNAWTNNGDPLPAGMPGYLKSYLQQVNQLPSWADRSVLAASQQLYKRLSMYLFLSLSLGSGILSTVIPRESRAVYWSAGGADMKARAAKTFTFGYDMVAADAWSPNGHFVVTANKTRLVHSTVRNLLPTSAKFQATADQPKPISNGDILRTFHSTATFTHLNFAKWHVPMSAAEQNADLHAWQVALHLLGVQRQFIPASWADAVAQAEQMLWPDLAPTTEGTSLAHTLLGYIERPVLGLDTGFVSEMVRYLIGDAYSDWLGLPHDFISRGIIEAGWPLYVAFREKTSWIMPVNYYLFDQFVRGVAMLFLNNGTSATQTPVTLPSANRPGA</sequence>
<dbReference type="PANTHER" id="PTHR37539">
    <property type="entry name" value="SECRETED PROTEIN-RELATED"/>
    <property type="match status" value="1"/>
</dbReference>
<name>A0ABP9IHK3_9ACTN</name>
<protein>
    <submittedName>
        <fullName evidence="2">Oxygenase MpaB family protein</fullName>
    </submittedName>
</protein>
<accession>A0ABP9IHK3</accession>
<dbReference type="InterPro" id="IPR018713">
    <property type="entry name" value="MPAB/Lcp_cat_dom"/>
</dbReference>